<comment type="caution">
    <text evidence="1">The sequence shown here is derived from an EMBL/GenBank/DDBJ whole genome shotgun (WGS) entry which is preliminary data.</text>
</comment>
<organism evidence="1">
    <name type="scientific">mine drainage metagenome</name>
    <dbReference type="NCBI Taxonomy" id="410659"/>
    <lineage>
        <taxon>unclassified sequences</taxon>
        <taxon>metagenomes</taxon>
        <taxon>ecological metagenomes</taxon>
    </lineage>
</organism>
<reference evidence="1" key="1">
    <citation type="submission" date="2013-08" db="EMBL/GenBank/DDBJ databases">
        <authorList>
            <person name="Mendez C."/>
            <person name="Richter M."/>
            <person name="Ferrer M."/>
            <person name="Sanchez J."/>
        </authorList>
    </citation>
    <scope>NUCLEOTIDE SEQUENCE</scope>
</reference>
<sequence length="564" mass="64797">MTRPEDLSLTHETLGAVPLVDHFLDRLHIDEFLEEAVRSSSLMELPYARTLGIFLRNFILDRGPVYALEERTAPFAPELFRLALEEIRLLNDDRAGRALEALFDADRASLLNRVVIQAVREFHLDLAELHNDSTSITFTGEYPEADGRWMRGKPTVALRRSVANKDHRPDLKQVLWNLTVTFDGAVPVRCQIHDGNTEDSTTHIENWEALRLLVGSPNFLYVADCKLCTEAAMLHIHGKGGRFLTILPESRKEEGWFREHVRTNEVVWADVPPESGEGKGEVPVLWRTAESPLRSKEGFRIVWVWSWEKQVRDQAFRQTAILRATKHLEELEKKLQRPRCRIHTREGVVQAAERAVGSAGRWLGYEIREEAVPRFTQERRGRPGKDTRYRREDRARFHVGWTVREDVVAADSASDGMFPLITNDEKLAGGELLKRYKTQARVEKRHQQLKTVYRVAPVFLKKATRVEGLLTLYFLALLVQALIEREVRQGMAKEKLAGLPIYPEKRLAKAPTTNRMLEVLGPVMVSHLREKEKHVRNFLTELTPVQKEILRLAGVPLEAYTRYA</sequence>
<reference evidence="1" key="2">
    <citation type="journal article" date="2014" name="ISME J.">
        <title>Microbial stratification in low pH oxic and suboxic macroscopic growths along an acid mine drainage.</title>
        <authorList>
            <person name="Mendez-Garcia C."/>
            <person name="Mesa V."/>
            <person name="Sprenger R.R."/>
            <person name="Richter M."/>
            <person name="Diez M.S."/>
            <person name="Solano J."/>
            <person name="Bargiela R."/>
            <person name="Golyshina O.V."/>
            <person name="Manteca A."/>
            <person name="Ramos J.L."/>
            <person name="Gallego J.R."/>
            <person name="Llorente I."/>
            <person name="Martins Dos Santos V.A."/>
            <person name="Jensen O.N."/>
            <person name="Pelaez A.I."/>
            <person name="Sanchez J."/>
            <person name="Ferrer M."/>
        </authorList>
    </citation>
    <scope>NUCLEOTIDE SEQUENCE</scope>
</reference>
<dbReference type="NCBIfam" id="NF033559">
    <property type="entry name" value="transpos_IS1634"/>
    <property type="match status" value="1"/>
</dbReference>
<dbReference type="PANTHER" id="PTHR34614:SF2">
    <property type="entry name" value="TRANSPOSASE IS4-LIKE DOMAIN-CONTAINING PROTEIN"/>
    <property type="match status" value="1"/>
</dbReference>
<protein>
    <submittedName>
        <fullName evidence="1">Transposase (IS4 family protein)</fullName>
    </submittedName>
</protein>
<dbReference type="PANTHER" id="PTHR34614">
    <property type="match status" value="1"/>
</dbReference>
<dbReference type="InterPro" id="IPR047654">
    <property type="entry name" value="IS1634_transpos"/>
</dbReference>
<gene>
    <name evidence="1" type="ORF">B1B_14284</name>
</gene>
<proteinExistence type="predicted"/>
<dbReference type="AlphaFoldDB" id="T1AMJ0"/>
<name>T1AMJ0_9ZZZZ</name>
<evidence type="ECO:0000313" key="1">
    <source>
        <dbReference type="EMBL" id="EQD41954.1"/>
    </source>
</evidence>
<dbReference type="EMBL" id="AUZY01009453">
    <property type="protein sequence ID" value="EQD41954.1"/>
    <property type="molecule type" value="Genomic_DNA"/>
</dbReference>
<accession>T1AMJ0</accession>